<comment type="caution">
    <text evidence="11">The sequence shown here is derived from an EMBL/GenBank/DDBJ whole genome shotgun (WGS) entry which is preliminary data.</text>
</comment>
<organism evidence="11 12">
    <name type="scientific">Brevundimonas subvibrioides</name>
    <dbReference type="NCBI Taxonomy" id="74313"/>
    <lineage>
        <taxon>Bacteria</taxon>
        <taxon>Pseudomonadati</taxon>
        <taxon>Pseudomonadota</taxon>
        <taxon>Alphaproteobacteria</taxon>
        <taxon>Caulobacterales</taxon>
        <taxon>Caulobacteraceae</taxon>
        <taxon>Brevundimonas</taxon>
    </lineage>
</organism>
<feature type="domain" description="PAS" evidence="9">
    <location>
        <begin position="417"/>
        <end position="459"/>
    </location>
</feature>
<dbReference type="EMBL" id="NCEB01000011">
    <property type="protein sequence ID" value="OYX34079.1"/>
    <property type="molecule type" value="Genomic_DNA"/>
</dbReference>
<feature type="domain" description="PAS" evidence="9">
    <location>
        <begin position="291"/>
        <end position="362"/>
    </location>
</feature>
<dbReference type="SMART" id="SM00388">
    <property type="entry name" value="HisKA"/>
    <property type="match status" value="1"/>
</dbReference>
<dbReference type="PROSITE" id="PS50112">
    <property type="entry name" value="PAS"/>
    <property type="match status" value="2"/>
</dbReference>
<dbReference type="PANTHER" id="PTHR43047:SF72">
    <property type="entry name" value="OSMOSENSING HISTIDINE PROTEIN KINASE SLN1"/>
    <property type="match status" value="1"/>
</dbReference>
<dbReference type="PRINTS" id="PR00344">
    <property type="entry name" value="BCTRLSENSOR"/>
</dbReference>
<evidence type="ECO:0000313" key="12">
    <source>
        <dbReference type="Proteomes" id="UP000215595"/>
    </source>
</evidence>
<keyword evidence="3" id="KW-0597">Phosphoprotein</keyword>
<dbReference type="Pfam" id="PF00512">
    <property type="entry name" value="HisKA"/>
    <property type="match status" value="1"/>
</dbReference>
<accession>A0A258FPM6</accession>
<evidence type="ECO:0000256" key="6">
    <source>
        <dbReference type="ARBA" id="ARBA00023012"/>
    </source>
</evidence>
<dbReference type="PROSITE" id="PS50113">
    <property type="entry name" value="PAC"/>
    <property type="match status" value="1"/>
</dbReference>
<gene>
    <name evidence="11" type="ORF">B7Z01_06990</name>
</gene>
<evidence type="ECO:0000256" key="2">
    <source>
        <dbReference type="ARBA" id="ARBA00012438"/>
    </source>
</evidence>
<dbReference type="SUPFAM" id="SSF55785">
    <property type="entry name" value="PYP-like sensor domain (PAS domain)"/>
    <property type="match status" value="2"/>
</dbReference>
<keyword evidence="5 11" id="KW-0418">Kinase</keyword>
<name>A0A258FPM6_9CAUL</name>
<keyword evidence="4" id="KW-0808">Transferase</keyword>
<dbReference type="FunFam" id="3.30.565.10:FF:000010">
    <property type="entry name" value="Sensor histidine kinase RcsC"/>
    <property type="match status" value="1"/>
</dbReference>
<dbReference type="InterPro" id="IPR000014">
    <property type="entry name" value="PAS"/>
</dbReference>
<dbReference type="InterPro" id="IPR036890">
    <property type="entry name" value="HATPase_C_sf"/>
</dbReference>
<dbReference type="PANTHER" id="PTHR43047">
    <property type="entry name" value="TWO-COMPONENT HISTIDINE PROTEIN KINASE"/>
    <property type="match status" value="1"/>
</dbReference>
<dbReference type="SMART" id="SM00091">
    <property type="entry name" value="PAS"/>
    <property type="match status" value="2"/>
</dbReference>
<keyword evidence="6" id="KW-0902">Two-component regulatory system</keyword>
<dbReference type="Gene3D" id="3.30.450.20">
    <property type="entry name" value="PAS domain"/>
    <property type="match status" value="2"/>
</dbReference>
<dbReference type="CDD" id="cd00082">
    <property type="entry name" value="HisKA"/>
    <property type="match status" value="1"/>
</dbReference>
<dbReference type="EC" id="2.7.13.3" evidence="2"/>
<keyword evidence="7" id="KW-0472">Membrane</keyword>
<dbReference type="SUPFAM" id="SSF47384">
    <property type="entry name" value="Homodimeric domain of signal transducing histidine kinase"/>
    <property type="match status" value="1"/>
</dbReference>
<dbReference type="InterPro" id="IPR004358">
    <property type="entry name" value="Sig_transdc_His_kin-like_C"/>
</dbReference>
<dbReference type="InterPro" id="IPR035965">
    <property type="entry name" value="PAS-like_dom_sf"/>
</dbReference>
<dbReference type="InterPro" id="IPR003661">
    <property type="entry name" value="HisK_dim/P_dom"/>
</dbReference>
<evidence type="ECO:0000256" key="5">
    <source>
        <dbReference type="ARBA" id="ARBA00022777"/>
    </source>
</evidence>
<feature type="transmembrane region" description="Helical" evidence="7">
    <location>
        <begin position="21"/>
        <end position="43"/>
    </location>
</feature>
<dbReference type="InterPro" id="IPR003594">
    <property type="entry name" value="HATPase_dom"/>
</dbReference>
<keyword evidence="7" id="KW-0812">Transmembrane</keyword>
<dbReference type="GO" id="GO:0005886">
    <property type="term" value="C:plasma membrane"/>
    <property type="evidence" value="ECO:0007669"/>
    <property type="project" value="TreeGrafter"/>
</dbReference>
<feature type="domain" description="Histidine kinase" evidence="8">
    <location>
        <begin position="577"/>
        <end position="797"/>
    </location>
</feature>
<evidence type="ECO:0000256" key="3">
    <source>
        <dbReference type="ARBA" id="ARBA00022553"/>
    </source>
</evidence>
<dbReference type="InterPro" id="IPR005467">
    <property type="entry name" value="His_kinase_dom"/>
</dbReference>
<dbReference type="InterPro" id="IPR013767">
    <property type="entry name" value="PAS_fold"/>
</dbReference>
<dbReference type="Pfam" id="PF02518">
    <property type="entry name" value="HATPase_c"/>
    <property type="match status" value="1"/>
</dbReference>
<dbReference type="SUPFAM" id="SSF55874">
    <property type="entry name" value="ATPase domain of HSP90 chaperone/DNA topoisomerase II/histidine kinase"/>
    <property type="match status" value="1"/>
</dbReference>
<dbReference type="InterPro" id="IPR000700">
    <property type="entry name" value="PAS-assoc_C"/>
</dbReference>
<dbReference type="CDD" id="cd00130">
    <property type="entry name" value="PAS"/>
    <property type="match status" value="1"/>
</dbReference>
<protein>
    <recommendedName>
        <fullName evidence="2">histidine kinase</fullName>
        <ecNumber evidence="2">2.7.13.3</ecNumber>
    </recommendedName>
</protein>
<dbReference type="PROSITE" id="PS50109">
    <property type="entry name" value="HIS_KIN"/>
    <property type="match status" value="1"/>
</dbReference>
<evidence type="ECO:0000259" key="9">
    <source>
        <dbReference type="PROSITE" id="PS50112"/>
    </source>
</evidence>
<dbReference type="CDD" id="cd16922">
    <property type="entry name" value="HATPase_EvgS-ArcB-TorS-like"/>
    <property type="match status" value="1"/>
</dbReference>
<evidence type="ECO:0000256" key="1">
    <source>
        <dbReference type="ARBA" id="ARBA00000085"/>
    </source>
</evidence>
<evidence type="ECO:0000313" key="11">
    <source>
        <dbReference type="EMBL" id="OYX34079.1"/>
    </source>
</evidence>
<comment type="catalytic activity">
    <reaction evidence="1">
        <text>ATP + protein L-histidine = ADP + protein N-phospho-L-histidine.</text>
        <dbReference type="EC" id="2.7.13.3"/>
    </reaction>
</comment>
<reference evidence="11 12" key="1">
    <citation type="submission" date="2017-03" db="EMBL/GenBank/DDBJ databases">
        <title>Lifting the veil on microbial sulfur biogeochemistry in mining wastewaters.</title>
        <authorList>
            <person name="Kantor R.S."/>
            <person name="Colenbrander Nelson T."/>
            <person name="Marshall S."/>
            <person name="Bennett D."/>
            <person name="Apte S."/>
            <person name="Camacho D."/>
            <person name="Thomas B.C."/>
            <person name="Warren L.A."/>
            <person name="Banfield J.F."/>
        </authorList>
    </citation>
    <scope>NUCLEOTIDE SEQUENCE [LARGE SCALE GENOMIC DNA]</scope>
    <source>
        <strain evidence="11">32-69-9</strain>
    </source>
</reference>
<keyword evidence="7" id="KW-1133">Transmembrane helix</keyword>
<evidence type="ECO:0000256" key="7">
    <source>
        <dbReference type="SAM" id="Phobius"/>
    </source>
</evidence>
<dbReference type="GO" id="GO:0000155">
    <property type="term" value="F:phosphorelay sensor kinase activity"/>
    <property type="evidence" value="ECO:0007669"/>
    <property type="project" value="InterPro"/>
</dbReference>
<sequence length="807" mass="86373">MRGSERRIQHPGRRAADTAPALPSWARITVLALTLGLALYVVLFARESTRPAREAAVLREQALSREAELGAARMEADLATARLSLDAAAQALNARPDRPLDAVEVARRLAPASGFAVLDAAGAAVAVQGGAPDDFATMTAPDLTGPLPSADRSAVITRVETGAGQVVARTPTPVEARGRLLIVSPAHGVLAADGERDLKDRLGIDLSTLVEAGKPLEVELSSERALEAMAAPVGTTGLQAVAWRPQSAGAAAVISDLWILVAPLGLGLLVLGLALMQRWRQHRATKAWAETEHRFRVAVEAARCGVWEWDTEAEEVIVSDYMAELLGLTEGGTVSSETVMERIHPRYRDLVQHALLQAATFGAFEVTFPVAVEGGARWIDARGQARGRRGENGFSMIMGVALDITEARRAKAQAQSAENRLRDGIESVTDAFALFDRNGRLILSNAGFKDAFGFTDDALKKGAAKDELNRIAALAIKADRPSAEGRAGAREVELHDGRVLQLSERFTGDGGTVVTAADVTAIRRQELERQKAANSLRATVDQLETSQEKLSLLARKYEIAMTRAEAANQAKSEFLANMSHELRTPLNAINGFSEIMAGEMFGPLGDARYKGYAGDILKSGQHLLSLINDILDMAKIEAGKMTLHYEPVDLTEVCEDAIRLMRGKAQDSGLSLTLETADLPEVEADYRGLKQVMLNLISNAVKFTPEGGSITVSVKAVEFDRVRIAVSDTGIGIAADDLSRLAQPFEQVEGQHSKTTQGTGLGLALTKSLIELHGGQMLLESEPGAGTTVSFDIPVRRPAEMQQAQAA</sequence>
<dbReference type="NCBIfam" id="TIGR00229">
    <property type="entry name" value="sensory_box"/>
    <property type="match status" value="1"/>
</dbReference>
<dbReference type="GO" id="GO:0006355">
    <property type="term" value="P:regulation of DNA-templated transcription"/>
    <property type="evidence" value="ECO:0007669"/>
    <property type="project" value="InterPro"/>
</dbReference>
<evidence type="ECO:0000259" key="10">
    <source>
        <dbReference type="PROSITE" id="PS50113"/>
    </source>
</evidence>
<dbReference type="InterPro" id="IPR036097">
    <property type="entry name" value="HisK_dim/P_sf"/>
</dbReference>
<dbReference type="AlphaFoldDB" id="A0A258FPM6"/>
<dbReference type="Pfam" id="PF00989">
    <property type="entry name" value="PAS"/>
    <property type="match status" value="1"/>
</dbReference>
<feature type="domain" description="PAC" evidence="10">
    <location>
        <begin position="362"/>
        <end position="416"/>
    </location>
</feature>
<dbReference type="Pfam" id="PF12860">
    <property type="entry name" value="PAS_7"/>
    <property type="match status" value="1"/>
</dbReference>
<dbReference type="SMART" id="SM00387">
    <property type="entry name" value="HATPase_c"/>
    <property type="match status" value="1"/>
</dbReference>
<evidence type="ECO:0000259" key="8">
    <source>
        <dbReference type="PROSITE" id="PS50109"/>
    </source>
</evidence>
<evidence type="ECO:0000256" key="4">
    <source>
        <dbReference type="ARBA" id="ARBA00022679"/>
    </source>
</evidence>
<dbReference type="Gene3D" id="1.10.287.130">
    <property type="match status" value="1"/>
</dbReference>
<dbReference type="Proteomes" id="UP000215595">
    <property type="component" value="Unassembled WGS sequence"/>
</dbReference>
<dbReference type="GO" id="GO:0009927">
    <property type="term" value="F:histidine phosphotransfer kinase activity"/>
    <property type="evidence" value="ECO:0007669"/>
    <property type="project" value="TreeGrafter"/>
</dbReference>
<dbReference type="Gene3D" id="3.30.565.10">
    <property type="entry name" value="Histidine kinase-like ATPase, C-terminal domain"/>
    <property type="match status" value="1"/>
</dbReference>
<proteinExistence type="predicted"/>